<name>A0A7S2L704_9STRA</name>
<dbReference type="PROSITE" id="PS51072">
    <property type="entry name" value="MHD"/>
    <property type="match status" value="1"/>
</dbReference>
<dbReference type="EMBL" id="HBGY01025164">
    <property type="protein sequence ID" value="CAD9597517.1"/>
    <property type="molecule type" value="Transcribed_RNA"/>
</dbReference>
<dbReference type="InterPro" id="IPR028565">
    <property type="entry name" value="MHD"/>
</dbReference>
<gene>
    <name evidence="3" type="ORF">LDAN0321_LOCUS15527</name>
</gene>
<sequence>MANGSVQTPEPDNSSSSSPSSPVRILASLRRNNQLRLPPSPSASSISHASSGTLRSKEESLSANGSAALSDSANANASLSKQIELVSAKVQSTYIQSSGPKQSSSVVSDIHSSSSTSNRADGNAIPTSIPPRPKQVVNIGLNEDLSCSYRASKLSSMAIEGIVQIQVKSPREEGYPFIVRVKDSAHQIKSILENKIYAEPLDEPHKKDVRSYNVSIPPKETFVSVFKYKCNSDLRPVPIRVQTRVRMVGDSCRVALQISSNPSNVTHLTDLNIFMEVPPVVKGETLVTSPAGGVWNENQRHVLWCVSRLASGEKFQLQAQFDLISQEEEGTIGEEREKPHFPVFARCNGTSEQLSNVEITIAEAKSSSISLAMRAARRFRVSHREQSV</sequence>
<feature type="region of interest" description="Disordered" evidence="1">
    <location>
        <begin position="1"/>
        <end position="59"/>
    </location>
</feature>
<dbReference type="Gene3D" id="2.60.40.1170">
    <property type="entry name" value="Mu homology domain, subdomain B"/>
    <property type="match status" value="2"/>
</dbReference>
<dbReference type="PANTHER" id="PTHR37769">
    <property type="entry name" value="OS08G0243900 PROTEIN"/>
    <property type="match status" value="1"/>
</dbReference>
<evidence type="ECO:0000256" key="1">
    <source>
        <dbReference type="SAM" id="MobiDB-lite"/>
    </source>
</evidence>
<organism evidence="3">
    <name type="scientific">Leptocylindrus danicus</name>
    <dbReference type="NCBI Taxonomy" id="163516"/>
    <lineage>
        <taxon>Eukaryota</taxon>
        <taxon>Sar</taxon>
        <taxon>Stramenopiles</taxon>
        <taxon>Ochrophyta</taxon>
        <taxon>Bacillariophyta</taxon>
        <taxon>Coscinodiscophyceae</taxon>
        <taxon>Chaetocerotophycidae</taxon>
        <taxon>Leptocylindrales</taxon>
        <taxon>Leptocylindraceae</taxon>
        <taxon>Leptocylindrus</taxon>
    </lineage>
</organism>
<dbReference type="AlphaFoldDB" id="A0A7S2L704"/>
<dbReference type="InterPro" id="IPR018808">
    <property type="entry name" value="Muniscin_C"/>
</dbReference>
<evidence type="ECO:0000313" key="3">
    <source>
        <dbReference type="EMBL" id="CAD9597517.1"/>
    </source>
</evidence>
<reference evidence="3" key="1">
    <citation type="submission" date="2021-01" db="EMBL/GenBank/DDBJ databases">
        <authorList>
            <person name="Corre E."/>
            <person name="Pelletier E."/>
            <person name="Niang G."/>
            <person name="Scheremetjew M."/>
            <person name="Finn R."/>
            <person name="Kale V."/>
            <person name="Holt S."/>
            <person name="Cochrane G."/>
            <person name="Meng A."/>
            <person name="Brown T."/>
            <person name="Cohen L."/>
        </authorList>
    </citation>
    <scope>NUCLEOTIDE SEQUENCE</scope>
    <source>
        <strain evidence="3">B650</strain>
    </source>
</reference>
<feature type="compositionally biased region" description="Low complexity" evidence="1">
    <location>
        <begin position="42"/>
        <end position="51"/>
    </location>
</feature>
<dbReference type="InterPro" id="IPR036168">
    <property type="entry name" value="AP2_Mu_C_sf"/>
</dbReference>
<dbReference type="Pfam" id="PF10291">
    <property type="entry name" value="muHD"/>
    <property type="match status" value="1"/>
</dbReference>
<feature type="compositionally biased region" description="Polar residues" evidence="1">
    <location>
        <begin position="1"/>
        <end position="13"/>
    </location>
</feature>
<feature type="domain" description="MHD" evidence="2">
    <location>
        <begin position="134"/>
        <end position="388"/>
    </location>
</feature>
<dbReference type="SUPFAM" id="SSF49447">
    <property type="entry name" value="Second domain of Mu2 adaptin subunit (ap50) of ap2 adaptor"/>
    <property type="match status" value="1"/>
</dbReference>
<dbReference type="PANTHER" id="PTHR37769:SF1">
    <property type="entry name" value="OS08G0243900 PROTEIN"/>
    <property type="match status" value="1"/>
</dbReference>
<accession>A0A7S2L704</accession>
<evidence type="ECO:0000259" key="2">
    <source>
        <dbReference type="PROSITE" id="PS51072"/>
    </source>
</evidence>
<proteinExistence type="predicted"/>
<feature type="compositionally biased region" description="Low complexity" evidence="1">
    <location>
        <begin position="96"/>
        <end position="117"/>
    </location>
</feature>
<protein>
    <recommendedName>
        <fullName evidence="2">MHD domain-containing protein</fullName>
    </recommendedName>
</protein>
<feature type="region of interest" description="Disordered" evidence="1">
    <location>
        <begin position="96"/>
        <end position="131"/>
    </location>
</feature>